<name>A0A8J2LDP0_9HEXA</name>
<evidence type="ECO:0000313" key="6">
    <source>
        <dbReference type="Proteomes" id="UP000708208"/>
    </source>
</evidence>
<protein>
    <recommendedName>
        <fullName evidence="4">Cytochrome oxidase subunit II transmembrane region profile domain-containing protein</fullName>
    </recommendedName>
</protein>
<comment type="caution">
    <text evidence="5">The sequence shown here is derived from an EMBL/GenBank/DDBJ whole genome shotgun (WGS) entry which is preliminary data.</text>
</comment>
<accession>A0A8J2LDP0</accession>
<evidence type="ECO:0000256" key="1">
    <source>
        <dbReference type="ARBA" id="ARBA00004141"/>
    </source>
</evidence>
<gene>
    <name evidence="5" type="ORF">AFUS01_LOCUS39471</name>
</gene>
<keyword evidence="3" id="KW-0732">Signal</keyword>
<feature type="transmembrane region" description="Helical" evidence="2">
    <location>
        <begin position="111"/>
        <end position="129"/>
    </location>
</feature>
<dbReference type="Pfam" id="PF02790">
    <property type="entry name" value="COX2_TM"/>
    <property type="match status" value="1"/>
</dbReference>
<keyword evidence="6" id="KW-1185">Reference proteome</keyword>
<dbReference type="InterPro" id="IPR011759">
    <property type="entry name" value="Cyt_c_oxidase_su2_TM_dom"/>
</dbReference>
<feature type="transmembrane region" description="Helical" evidence="2">
    <location>
        <begin position="67"/>
        <end position="90"/>
    </location>
</feature>
<dbReference type="Proteomes" id="UP000708208">
    <property type="component" value="Unassembled WGS sequence"/>
</dbReference>
<feature type="chain" id="PRO_5035173730" description="Cytochrome oxidase subunit II transmembrane region profile domain-containing protein" evidence="3">
    <location>
        <begin position="28"/>
        <end position="194"/>
    </location>
</feature>
<dbReference type="AlphaFoldDB" id="A0A8J2LDP0"/>
<feature type="transmembrane region" description="Helical" evidence="2">
    <location>
        <begin position="135"/>
        <end position="157"/>
    </location>
</feature>
<evidence type="ECO:0000259" key="4">
    <source>
        <dbReference type="Pfam" id="PF02790"/>
    </source>
</evidence>
<keyword evidence="2" id="KW-1133">Transmembrane helix</keyword>
<evidence type="ECO:0000256" key="3">
    <source>
        <dbReference type="SAM" id="SignalP"/>
    </source>
</evidence>
<feature type="domain" description="Cytochrome oxidase subunit II transmembrane region profile" evidence="4">
    <location>
        <begin position="87"/>
        <end position="157"/>
    </location>
</feature>
<reference evidence="5" key="1">
    <citation type="submission" date="2021-06" db="EMBL/GenBank/DDBJ databases">
        <authorList>
            <person name="Hodson N. C."/>
            <person name="Mongue J. A."/>
            <person name="Jaron S. K."/>
        </authorList>
    </citation>
    <scope>NUCLEOTIDE SEQUENCE</scope>
</reference>
<evidence type="ECO:0000313" key="5">
    <source>
        <dbReference type="EMBL" id="CAG7829613.1"/>
    </source>
</evidence>
<comment type="subcellular location">
    <subcellularLocation>
        <location evidence="1">Membrane</location>
        <topology evidence="1">Multi-pass membrane protein</topology>
    </subcellularLocation>
</comment>
<keyword evidence="2" id="KW-0812">Transmembrane</keyword>
<proteinExistence type="predicted"/>
<dbReference type="GO" id="GO:0022900">
    <property type="term" value="P:electron transport chain"/>
    <property type="evidence" value="ECO:0007669"/>
    <property type="project" value="InterPro"/>
</dbReference>
<evidence type="ECO:0000256" key="2">
    <source>
        <dbReference type="SAM" id="Phobius"/>
    </source>
</evidence>
<dbReference type="EMBL" id="CAJVCH010552290">
    <property type="protein sequence ID" value="CAG7829613.1"/>
    <property type="molecule type" value="Genomic_DNA"/>
</dbReference>
<keyword evidence="2" id="KW-0472">Membrane</keyword>
<dbReference type="GO" id="GO:0016020">
    <property type="term" value="C:membrane"/>
    <property type="evidence" value="ECO:0007669"/>
    <property type="project" value="UniProtKB-SubCell"/>
</dbReference>
<feature type="signal peptide" evidence="3">
    <location>
        <begin position="1"/>
        <end position="27"/>
    </location>
</feature>
<sequence>MSSVLARFKIFATVILVFHGLTLMVQELPENNHTKPENKNRSLEENWLLPPIPMTPGKLTITGYMEVIAWIGILSVNFLQLLVAVSLFNASDKQCESLKAFEASRVWLKTCIFLVIILMIKLCILYFMYEMNMQAHGTIVFTTLETIFHIVGAVIVLKFFNEIKRNNPIASRIYYQSEDSSSPKRNNVADAVWF</sequence>
<organism evidence="5 6">
    <name type="scientific">Allacma fusca</name>
    <dbReference type="NCBI Taxonomy" id="39272"/>
    <lineage>
        <taxon>Eukaryota</taxon>
        <taxon>Metazoa</taxon>
        <taxon>Ecdysozoa</taxon>
        <taxon>Arthropoda</taxon>
        <taxon>Hexapoda</taxon>
        <taxon>Collembola</taxon>
        <taxon>Symphypleona</taxon>
        <taxon>Sminthuridae</taxon>
        <taxon>Allacma</taxon>
    </lineage>
</organism>